<keyword evidence="11" id="KW-0511">Multifunctional enzyme</keyword>
<evidence type="ECO:0000256" key="2">
    <source>
        <dbReference type="ARBA" id="ARBA00022664"/>
    </source>
</evidence>
<keyword evidence="9" id="KW-0506">mRNA capping</keyword>
<accession>A0A650D7B1</accession>
<evidence type="ECO:0000256" key="5">
    <source>
        <dbReference type="ARBA" id="ARBA00022695"/>
    </source>
</evidence>
<evidence type="ECO:0000256" key="10">
    <source>
        <dbReference type="ARBA" id="ARBA00023134"/>
    </source>
</evidence>
<evidence type="ECO:0000256" key="6">
    <source>
        <dbReference type="ARBA" id="ARBA00022741"/>
    </source>
</evidence>
<sequence length="715" mass="84676">MSKIIVCNRASGIKVEDDEGIFKISNILQREITINANPSIIDKIRKQTFYTVFDIDNNGDDAKDYEIYSSIYPTPIFTLSDGKHSFGTCRHVLSNVLHYSNRIYDNYIDTMQSYLPMGWKLERIADPDFPIGNDVIPYLFDHLNDLTITKYLSHDSRFSNVAPKCVKDEKTKSEKLDDVLSYIFKPATHYDPQSYNYKVSRQQIGNLVRQASFSHINDRSKTYHIIGPEMESLQLILLKYMEGYNINLYTFSTKVKKKYNDILTYQKKTKLQFKDLLAGQRKNQNLFFRGLLSHVRKFGKPTKIYYIGSYPLFWLEAIAWLEIPIICYDPKYRKVDNPNVIWKEQMFTIEDVDNVENDSYIYIDIRSDYRNSKNRDELLKIEDEFIVDITKRMVKDRMSVLCKRKIFRNNISLGCPIFPPNINFGREYYNYFYMGVESKRYSEDQLFDIMLTDSFENVAQFVYQGEKFDENTAISHKDFIIALYSLSNSLNPLKVIERVIAHDHIVTFPTYFENEDWRNLPNSKEPFPKVVQQLTFSDHSIDPKSYVHRYKVEVVSESVFLQPYNLKAFIPDMYNHMVSFRFKQEMFYSDRFYAHVGIRQPSIFTRDTYLTSRIAAYITRQLTHSVDLSNLQKNHFEGYSGHLIAIEQYFNSLCYTMSPYRWILRARFSLNNKIRDKFRIGKGEPHTKEEFENTYTYLYENSLITDINFQNTLLH</sequence>
<keyword evidence="4" id="KW-0949">S-adenosyl-L-methionine</keyword>
<keyword evidence="7" id="KW-0946">Virion</keyword>
<keyword evidence="8" id="KW-0694">RNA-binding</keyword>
<keyword evidence="6" id="KW-0547">Nucleotide-binding</keyword>
<organism evidence="12">
    <name type="scientific">Rotavirus L</name>
    <dbReference type="NCBI Taxonomy" id="2682576"/>
    <lineage>
        <taxon>Viruses</taxon>
        <taxon>Riboviria</taxon>
        <taxon>Orthornavirae</taxon>
        <taxon>Duplornaviricota</taxon>
        <taxon>Resentoviricetes</taxon>
        <taxon>Reovirales</taxon>
        <taxon>Sedoreoviridae</taxon>
        <taxon>Rotavirus</taxon>
        <taxon>Rotavirus lambdagastroenteritidis</taxon>
    </lineage>
</organism>
<evidence type="ECO:0000256" key="3">
    <source>
        <dbReference type="ARBA" id="ARBA00022679"/>
    </source>
</evidence>
<evidence type="ECO:0000256" key="8">
    <source>
        <dbReference type="ARBA" id="ARBA00022884"/>
    </source>
</evidence>
<evidence type="ECO:0000256" key="11">
    <source>
        <dbReference type="ARBA" id="ARBA00023268"/>
    </source>
</evidence>
<dbReference type="GO" id="GO:0019013">
    <property type="term" value="C:viral nucleocapsid"/>
    <property type="evidence" value="ECO:0007669"/>
    <property type="project" value="InterPro"/>
</dbReference>
<dbReference type="GO" id="GO:0003723">
    <property type="term" value="F:RNA binding"/>
    <property type="evidence" value="ECO:0007669"/>
    <property type="project" value="UniProtKB-KW"/>
</dbReference>
<evidence type="ECO:0000256" key="1">
    <source>
        <dbReference type="ARBA" id="ARBA00022603"/>
    </source>
</evidence>
<keyword evidence="1" id="KW-0489">Methyltransferase</keyword>
<evidence type="ECO:0000256" key="7">
    <source>
        <dbReference type="ARBA" id="ARBA00022844"/>
    </source>
</evidence>
<dbReference type="GO" id="GO:0016032">
    <property type="term" value="P:viral process"/>
    <property type="evidence" value="ECO:0007669"/>
    <property type="project" value="InterPro"/>
</dbReference>
<keyword evidence="10" id="KW-0342">GTP-binding</keyword>
<dbReference type="GO" id="GO:0016779">
    <property type="term" value="F:nucleotidyltransferase activity"/>
    <property type="evidence" value="ECO:0007669"/>
    <property type="project" value="UniProtKB-KW"/>
</dbReference>
<keyword evidence="5" id="KW-0548">Nucleotidyltransferase</keyword>
<evidence type="ECO:0000256" key="4">
    <source>
        <dbReference type="ARBA" id="ARBA00022691"/>
    </source>
</evidence>
<keyword evidence="3" id="KW-0808">Transferase</keyword>
<dbReference type="Pfam" id="PF06929">
    <property type="entry name" value="Rotavirus_VP3"/>
    <property type="match status" value="1"/>
</dbReference>
<evidence type="ECO:0000313" key="12">
    <source>
        <dbReference type="EMBL" id="QGR26287.1"/>
    </source>
</evidence>
<protein>
    <submittedName>
        <fullName evidence="12">VP3</fullName>
    </submittedName>
</protein>
<dbReference type="EMBL" id="MN307968">
    <property type="protein sequence ID" value="QGR26287.1"/>
    <property type="molecule type" value="Genomic_RNA"/>
</dbReference>
<dbReference type="GO" id="GO:0004482">
    <property type="term" value="F:mRNA 5'-cap (guanine-N7-)-methyltransferase activity"/>
    <property type="evidence" value="ECO:0007669"/>
    <property type="project" value="InterPro"/>
</dbReference>
<reference evidence="12" key="1">
    <citation type="journal article" date="2019" name="Emerg. Infect. Dis.">
        <title>Distantly Related Rotaviruses in Common Shrews, Germany, 2004-2014.</title>
        <authorList>
            <person name="Johne R."/>
            <person name="Tausch S.H."/>
            <person name="Grutzke J."/>
            <person name="Falkenhagen A."/>
            <person name="Patzina-Mehling C."/>
            <person name="Beer M."/>
            <person name="Hoper D."/>
            <person name="Ulrich R.G."/>
        </authorList>
    </citation>
    <scope>NUCLEOTIDE SEQUENCE</scope>
    <source>
        <strain evidence="12">RVL/shrew-wt/GER/KS/12/0644/2012</strain>
    </source>
</reference>
<proteinExistence type="predicted"/>
<keyword evidence="2" id="KW-0507">mRNA processing</keyword>
<dbReference type="InterPro" id="IPR011181">
    <property type="entry name" value="VP3_Rotav"/>
</dbReference>
<dbReference type="GO" id="GO:0005525">
    <property type="term" value="F:GTP binding"/>
    <property type="evidence" value="ECO:0007669"/>
    <property type="project" value="UniProtKB-KW"/>
</dbReference>
<evidence type="ECO:0000256" key="9">
    <source>
        <dbReference type="ARBA" id="ARBA00023042"/>
    </source>
</evidence>
<name>A0A650D7B1_9REOV</name>